<evidence type="ECO:0000313" key="1">
    <source>
        <dbReference type="EMBL" id="QDG52477.1"/>
    </source>
</evidence>
<sequence length="110" mass="12494">MNDRVSDSLNALVGPIANAARPFSSVLDEEDYHALDWLEDVAFGTLSYLEKGKVPEDREERIRTLEAGAELTSRLLANVREPLELRASVAFVEMVRVWVLRELLERRPAE</sequence>
<dbReference type="EMBL" id="CP041186">
    <property type="protein sequence ID" value="QDG52477.1"/>
    <property type="molecule type" value="Genomic_DNA"/>
</dbReference>
<proteinExistence type="predicted"/>
<dbReference type="RefSeq" id="WP_141198947.1">
    <property type="nucleotide sequence ID" value="NZ_CP041186.1"/>
</dbReference>
<gene>
    <name evidence="1" type="ORF">FIV42_17555</name>
</gene>
<dbReference type="AlphaFoldDB" id="A0A4Y6PWT1"/>
<protein>
    <submittedName>
        <fullName evidence="1">Uncharacterized protein</fullName>
    </submittedName>
</protein>
<organism evidence="1 2">
    <name type="scientific">Persicimonas caeni</name>
    <dbReference type="NCBI Taxonomy" id="2292766"/>
    <lineage>
        <taxon>Bacteria</taxon>
        <taxon>Deltaproteobacteria</taxon>
        <taxon>Bradymonadales</taxon>
        <taxon>Bradymonadaceae</taxon>
        <taxon>Persicimonas</taxon>
    </lineage>
</organism>
<evidence type="ECO:0000313" key="2">
    <source>
        <dbReference type="Proteomes" id="UP000315995"/>
    </source>
</evidence>
<dbReference type="Proteomes" id="UP000315995">
    <property type="component" value="Chromosome"/>
</dbReference>
<keyword evidence="2" id="KW-1185">Reference proteome</keyword>
<name>A0A4Y6PWT1_PERCE</name>
<reference evidence="1 2" key="1">
    <citation type="submission" date="2019-06" db="EMBL/GenBank/DDBJ databases">
        <title>Persicimonas caeni gen. nov., sp. nov., a predatory bacterium isolated from solar saltern.</title>
        <authorList>
            <person name="Wang S."/>
        </authorList>
    </citation>
    <scope>NUCLEOTIDE SEQUENCE [LARGE SCALE GENOMIC DNA]</scope>
    <source>
        <strain evidence="1 2">YN101</strain>
    </source>
</reference>
<accession>A0A5B8YDD6</accession>
<accession>A0A4Y6PWT1</accession>